<evidence type="ECO:0000256" key="6">
    <source>
        <dbReference type="ARBA" id="ARBA00022989"/>
    </source>
</evidence>
<protein>
    <submittedName>
        <fullName evidence="10">Uncharacterized protein</fullName>
    </submittedName>
</protein>
<evidence type="ECO:0000256" key="4">
    <source>
        <dbReference type="ARBA" id="ARBA00022692"/>
    </source>
</evidence>
<evidence type="ECO:0000256" key="1">
    <source>
        <dbReference type="ARBA" id="ARBA00004651"/>
    </source>
</evidence>
<proteinExistence type="predicted"/>
<dbReference type="GO" id="GO:0005886">
    <property type="term" value="C:plasma membrane"/>
    <property type="evidence" value="ECO:0007669"/>
    <property type="project" value="UniProtKB-SubCell"/>
</dbReference>
<dbReference type="EnsemblMetazoa" id="RPRC002156-RA">
    <property type="protein sequence ID" value="RPRC002156-PA"/>
    <property type="gene ID" value="RPRC002156"/>
</dbReference>
<dbReference type="Proteomes" id="UP000015103">
    <property type="component" value="Unassembled WGS sequence"/>
</dbReference>
<dbReference type="InterPro" id="IPR004117">
    <property type="entry name" value="7tm6_olfct_rcpt"/>
</dbReference>
<accession>T1HDN4</accession>
<dbReference type="GO" id="GO:0007165">
    <property type="term" value="P:signal transduction"/>
    <property type="evidence" value="ECO:0007669"/>
    <property type="project" value="UniProtKB-KW"/>
</dbReference>
<evidence type="ECO:0000313" key="10">
    <source>
        <dbReference type="EnsemblMetazoa" id="RPRC002156-PA"/>
    </source>
</evidence>
<reference evidence="10" key="1">
    <citation type="submission" date="2015-05" db="UniProtKB">
        <authorList>
            <consortium name="EnsemblMetazoa"/>
        </authorList>
    </citation>
    <scope>IDENTIFICATION</scope>
</reference>
<keyword evidence="7" id="KW-0472">Membrane</keyword>
<keyword evidence="8" id="KW-0675">Receptor</keyword>
<dbReference type="InParanoid" id="T1HDN4"/>
<dbReference type="OMA" id="MIMSHIP"/>
<evidence type="ECO:0000256" key="3">
    <source>
        <dbReference type="ARBA" id="ARBA00022606"/>
    </source>
</evidence>
<comment type="subcellular location">
    <subcellularLocation>
        <location evidence="1">Cell membrane</location>
        <topology evidence="1">Multi-pass membrane protein</topology>
    </subcellularLocation>
</comment>
<dbReference type="AlphaFoldDB" id="T1HDN4"/>
<keyword evidence="11" id="KW-1185">Reference proteome</keyword>
<evidence type="ECO:0000256" key="5">
    <source>
        <dbReference type="ARBA" id="ARBA00022725"/>
    </source>
</evidence>
<evidence type="ECO:0000256" key="2">
    <source>
        <dbReference type="ARBA" id="ARBA00022475"/>
    </source>
</evidence>
<dbReference type="Pfam" id="PF02949">
    <property type="entry name" value="7tm_6"/>
    <property type="match status" value="1"/>
</dbReference>
<evidence type="ECO:0000313" key="11">
    <source>
        <dbReference type="Proteomes" id="UP000015103"/>
    </source>
</evidence>
<keyword evidence="6" id="KW-1133">Transmembrane helix</keyword>
<keyword evidence="9" id="KW-0807">Transducer</keyword>
<keyword evidence="2" id="KW-1003">Cell membrane</keyword>
<name>T1HDN4_RHOPR</name>
<dbReference type="GO" id="GO:0004984">
    <property type="term" value="F:olfactory receptor activity"/>
    <property type="evidence" value="ECO:0007669"/>
    <property type="project" value="InterPro"/>
</dbReference>
<organism evidence="10 11">
    <name type="scientific">Rhodnius prolixus</name>
    <name type="common">Triatomid bug</name>
    <dbReference type="NCBI Taxonomy" id="13249"/>
    <lineage>
        <taxon>Eukaryota</taxon>
        <taxon>Metazoa</taxon>
        <taxon>Ecdysozoa</taxon>
        <taxon>Arthropoda</taxon>
        <taxon>Hexapoda</taxon>
        <taxon>Insecta</taxon>
        <taxon>Pterygota</taxon>
        <taxon>Neoptera</taxon>
        <taxon>Paraneoptera</taxon>
        <taxon>Hemiptera</taxon>
        <taxon>Heteroptera</taxon>
        <taxon>Panheteroptera</taxon>
        <taxon>Cimicomorpha</taxon>
        <taxon>Reduviidae</taxon>
        <taxon>Triatominae</taxon>
        <taxon>Rhodnius</taxon>
    </lineage>
</organism>
<keyword evidence="3" id="KW-0716">Sensory transduction</keyword>
<dbReference type="VEuPathDB" id="VectorBase:RPRC002156"/>
<dbReference type="FunCoup" id="T1HDN4">
    <property type="interactions" value="92"/>
</dbReference>
<dbReference type="STRING" id="13249.T1HDN4"/>
<dbReference type="HOGENOM" id="CLU_695548_0_0_1"/>
<dbReference type="PANTHER" id="PTHR21137:SF35">
    <property type="entry name" value="ODORANT RECEPTOR 19A-RELATED"/>
    <property type="match status" value="1"/>
</dbReference>
<dbReference type="GO" id="GO:0005549">
    <property type="term" value="F:odorant binding"/>
    <property type="evidence" value="ECO:0007669"/>
    <property type="project" value="InterPro"/>
</dbReference>
<evidence type="ECO:0000256" key="9">
    <source>
        <dbReference type="ARBA" id="ARBA00023224"/>
    </source>
</evidence>
<dbReference type="EMBL" id="ACPB03000966">
    <property type="status" value="NOT_ANNOTATED_CDS"/>
    <property type="molecule type" value="Genomic_DNA"/>
</dbReference>
<keyword evidence="4" id="KW-0812">Transmembrane</keyword>
<dbReference type="PANTHER" id="PTHR21137">
    <property type="entry name" value="ODORANT RECEPTOR"/>
    <property type="match status" value="1"/>
</dbReference>
<keyword evidence="5" id="KW-0552">Olfaction</keyword>
<evidence type="ECO:0000256" key="7">
    <source>
        <dbReference type="ARBA" id="ARBA00023136"/>
    </source>
</evidence>
<sequence length="402" mass="46974">NIKRSNGQEQDNKKEVYTGYWLAKLSGFLYDKSWTSIFHITRLILILILSIIHTSVPVLLGECIDIIEKMLIINYIILSINCLLMAIPLIFNSDKSRLLCSVIETEFHQPKIKFSSKQLAIKQYTQNFLRKFAFNVSFYYYSAMALNLGRRYIFEGISMKISPLKGWIPFEMNSWLRFIFVFIFQTLMTVNALQAHLGFLNTFVIHSYSLSAQFEVLSIHIQETFENYYLKDGKEVPERDSVDQEKYIQYRIKYAVQHHGNLLRYFRLYQEAYNMFLLIFAISTGAMICTVVYVITDPSSSLLLVIMCFVCLFIPEVIIIGIYCWFGQHLTNKYKNIQEAIYSIPWYTQTVKTQKLLLNILTACQRERIVKGGGLQEFSMLGLSELLQASFSYYNILKAMRQ</sequence>
<evidence type="ECO:0000256" key="8">
    <source>
        <dbReference type="ARBA" id="ARBA00023170"/>
    </source>
</evidence>